<evidence type="ECO:0000313" key="2">
    <source>
        <dbReference type="Proteomes" id="UP000224567"/>
    </source>
</evidence>
<comment type="caution">
    <text evidence="1">The sequence shown here is derived from an EMBL/GenBank/DDBJ whole genome shotgun (WGS) entry which is preliminary data.</text>
</comment>
<reference evidence="2" key="2">
    <citation type="journal article" date="2017" name="J. Anim. Genet.">
        <title>Multiple reference genome sequences of hot pepper reveal the massive evolution of plant disease resistance genes by retroduplication.</title>
        <authorList>
            <person name="Kim S."/>
            <person name="Park J."/>
            <person name="Yeom S.-I."/>
            <person name="Kim Y.-M."/>
            <person name="Seo E."/>
            <person name="Kim K.-T."/>
            <person name="Kim M.-S."/>
            <person name="Lee J.M."/>
            <person name="Cheong K."/>
            <person name="Shin H.-S."/>
            <person name="Kim S.-B."/>
            <person name="Han K."/>
            <person name="Lee J."/>
            <person name="Park M."/>
            <person name="Lee H.-A."/>
            <person name="Lee H.-Y."/>
            <person name="Lee Y."/>
            <person name="Oh S."/>
            <person name="Lee J.H."/>
            <person name="Choi E."/>
            <person name="Choi E."/>
            <person name="Lee S.E."/>
            <person name="Jeon J."/>
            <person name="Kim H."/>
            <person name="Choi G."/>
            <person name="Song H."/>
            <person name="Lee J."/>
            <person name="Lee S.-C."/>
            <person name="Kwon J.-K."/>
            <person name="Lee H.-Y."/>
            <person name="Koo N."/>
            <person name="Hong Y."/>
            <person name="Kim R.W."/>
            <person name="Kang W.-H."/>
            <person name="Huh J.H."/>
            <person name="Kang B.-C."/>
            <person name="Yang T.-J."/>
            <person name="Lee Y.-H."/>
            <person name="Bennetzen J.L."/>
            <person name="Choi D."/>
        </authorList>
    </citation>
    <scope>NUCLEOTIDE SEQUENCE [LARGE SCALE GENOMIC DNA]</scope>
    <source>
        <strain evidence="2">cv. PBC81</strain>
    </source>
</reference>
<accession>A0A2G2W9N6</accession>
<protein>
    <recommendedName>
        <fullName evidence="3">F-box associated domain-containing protein</fullName>
    </recommendedName>
</protein>
<dbReference type="Proteomes" id="UP000224567">
    <property type="component" value="Unassembled WGS sequence"/>
</dbReference>
<dbReference type="PANTHER" id="PTHR31111:SF19">
    <property type="entry name" value="F-BOX DOMAIN-CONTAINING PROTEIN"/>
    <property type="match status" value="1"/>
</dbReference>
<evidence type="ECO:0000313" key="1">
    <source>
        <dbReference type="EMBL" id="PHT41912.1"/>
    </source>
</evidence>
<gene>
    <name evidence="1" type="ORF">CQW23_20766</name>
</gene>
<dbReference type="OrthoDB" id="1289418at2759"/>
<dbReference type="AlphaFoldDB" id="A0A2G2W9N6"/>
<evidence type="ECO:0008006" key="3">
    <source>
        <dbReference type="Google" id="ProtNLM"/>
    </source>
</evidence>
<proteinExistence type="predicted"/>
<reference evidence="1 2" key="1">
    <citation type="journal article" date="2017" name="Genome Biol.">
        <title>New reference genome sequences of hot pepper reveal the massive evolution of plant disease-resistance genes by retroduplication.</title>
        <authorList>
            <person name="Kim S."/>
            <person name="Park J."/>
            <person name="Yeom S.I."/>
            <person name="Kim Y.M."/>
            <person name="Seo E."/>
            <person name="Kim K.T."/>
            <person name="Kim M.S."/>
            <person name="Lee J.M."/>
            <person name="Cheong K."/>
            <person name="Shin H.S."/>
            <person name="Kim S.B."/>
            <person name="Han K."/>
            <person name="Lee J."/>
            <person name="Park M."/>
            <person name="Lee H.A."/>
            <person name="Lee H.Y."/>
            <person name="Lee Y."/>
            <person name="Oh S."/>
            <person name="Lee J.H."/>
            <person name="Choi E."/>
            <person name="Choi E."/>
            <person name="Lee S.E."/>
            <person name="Jeon J."/>
            <person name="Kim H."/>
            <person name="Choi G."/>
            <person name="Song H."/>
            <person name="Lee J."/>
            <person name="Lee S.C."/>
            <person name="Kwon J.K."/>
            <person name="Lee H.Y."/>
            <person name="Koo N."/>
            <person name="Hong Y."/>
            <person name="Kim R.W."/>
            <person name="Kang W.H."/>
            <person name="Huh J.H."/>
            <person name="Kang B.C."/>
            <person name="Yang T.J."/>
            <person name="Lee Y.H."/>
            <person name="Bennetzen J.L."/>
            <person name="Choi D."/>
        </authorList>
    </citation>
    <scope>NUCLEOTIDE SEQUENCE [LARGE SCALE GENOMIC DNA]</scope>
    <source>
        <strain evidence="2">cv. PBC81</strain>
    </source>
</reference>
<dbReference type="EMBL" id="MLFT02000008">
    <property type="protein sequence ID" value="PHT41912.1"/>
    <property type="molecule type" value="Genomic_DNA"/>
</dbReference>
<name>A0A2G2W9N6_CAPBA</name>
<organism evidence="1 2">
    <name type="scientific">Capsicum baccatum</name>
    <name type="common">Peruvian pepper</name>
    <dbReference type="NCBI Taxonomy" id="33114"/>
    <lineage>
        <taxon>Eukaryota</taxon>
        <taxon>Viridiplantae</taxon>
        <taxon>Streptophyta</taxon>
        <taxon>Embryophyta</taxon>
        <taxon>Tracheophyta</taxon>
        <taxon>Spermatophyta</taxon>
        <taxon>Magnoliopsida</taxon>
        <taxon>eudicotyledons</taxon>
        <taxon>Gunneridae</taxon>
        <taxon>Pentapetalae</taxon>
        <taxon>asterids</taxon>
        <taxon>lamiids</taxon>
        <taxon>Solanales</taxon>
        <taxon>Solanaceae</taxon>
        <taxon>Solanoideae</taxon>
        <taxon>Capsiceae</taxon>
        <taxon>Capsicum</taxon>
    </lineage>
</organism>
<keyword evidence="2" id="KW-1185">Reference proteome</keyword>
<sequence length="264" mass="31031">MHPGKSLLRFKCISKAWNTWIQQPHFMKLHNARSQTRPTRLLFQLEVVCDGDEDLVRKEKKLGLEKVCVEPLVAARHYFYYKDMLICSNHCNGLICLYSVKDTQVYLYIITTGNDESLDDGPILFLGFDLKTEKYKLIEYHLADTITNGTINNRILTLGMDSSWRRIKRPSNCLIRDDPNFVKSHIARSQARPTATRLLFDLYYHDNKRDVAVKENKKRRIEGFPLELQEPRHYFNYEKMRTCSNHCNGLICLYKTCSMSPQER</sequence>
<dbReference type="PANTHER" id="PTHR31111">
    <property type="entry name" value="BNAA05G37150D PROTEIN-RELATED"/>
    <property type="match status" value="1"/>
</dbReference>